<protein>
    <submittedName>
        <fullName evidence="1">Uncharacterized protein</fullName>
    </submittedName>
</protein>
<dbReference type="InParanoid" id="A0A1B6PDS3"/>
<dbReference type="EMBL" id="CM000767">
    <property type="protein sequence ID" value="KXG23777.1"/>
    <property type="molecule type" value="Genomic_DNA"/>
</dbReference>
<evidence type="ECO:0000313" key="2">
    <source>
        <dbReference type="Proteomes" id="UP000000768"/>
    </source>
</evidence>
<keyword evidence="2" id="KW-1185">Reference proteome</keyword>
<evidence type="ECO:0000313" key="1">
    <source>
        <dbReference type="EMBL" id="KXG23777.1"/>
    </source>
</evidence>
<name>A0A1B6PDS3_SORBI</name>
<reference evidence="1 2" key="1">
    <citation type="journal article" date="2009" name="Nature">
        <title>The Sorghum bicolor genome and the diversification of grasses.</title>
        <authorList>
            <person name="Paterson A.H."/>
            <person name="Bowers J.E."/>
            <person name="Bruggmann R."/>
            <person name="Dubchak I."/>
            <person name="Grimwood J."/>
            <person name="Gundlach H."/>
            <person name="Haberer G."/>
            <person name="Hellsten U."/>
            <person name="Mitros T."/>
            <person name="Poliakov A."/>
            <person name="Schmutz J."/>
            <person name="Spannagl M."/>
            <person name="Tang H."/>
            <person name="Wang X."/>
            <person name="Wicker T."/>
            <person name="Bharti A.K."/>
            <person name="Chapman J."/>
            <person name="Feltus F.A."/>
            <person name="Gowik U."/>
            <person name="Grigoriev I.V."/>
            <person name="Lyons E."/>
            <person name="Maher C.A."/>
            <person name="Martis M."/>
            <person name="Narechania A."/>
            <person name="Otillar R.P."/>
            <person name="Penning B.W."/>
            <person name="Salamov A.A."/>
            <person name="Wang Y."/>
            <person name="Zhang L."/>
            <person name="Carpita N.C."/>
            <person name="Freeling M."/>
            <person name="Gingle A.R."/>
            <person name="Hash C.T."/>
            <person name="Keller B."/>
            <person name="Klein P."/>
            <person name="Kresovich S."/>
            <person name="McCann M.C."/>
            <person name="Ming R."/>
            <person name="Peterson D.G."/>
            <person name="Mehboob-ur-Rahman"/>
            <person name="Ware D."/>
            <person name="Westhoff P."/>
            <person name="Mayer K.F."/>
            <person name="Messing J."/>
            <person name="Rokhsar D.S."/>
        </authorList>
    </citation>
    <scope>NUCLEOTIDE SEQUENCE [LARGE SCALE GENOMIC DNA]</scope>
    <source>
        <strain evidence="2">cv. BTx623</strain>
    </source>
</reference>
<organism evidence="1 2">
    <name type="scientific">Sorghum bicolor</name>
    <name type="common">Sorghum</name>
    <name type="synonym">Sorghum vulgare</name>
    <dbReference type="NCBI Taxonomy" id="4558"/>
    <lineage>
        <taxon>Eukaryota</taxon>
        <taxon>Viridiplantae</taxon>
        <taxon>Streptophyta</taxon>
        <taxon>Embryophyta</taxon>
        <taxon>Tracheophyta</taxon>
        <taxon>Spermatophyta</taxon>
        <taxon>Magnoliopsida</taxon>
        <taxon>Liliopsida</taxon>
        <taxon>Poales</taxon>
        <taxon>Poaceae</taxon>
        <taxon>PACMAD clade</taxon>
        <taxon>Panicoideae</taxon>
        <taxon>Andropogonodae</taxon>
        <taxon>Andropogoneae</taxon>
        <taxon>Sorghinae</taxon>
        <taxon>Sorghum</taxon>
    </lineage>
</organism>
<dbReference type="Gramene" id="KXG23777">
    <property type="protein sequence ID" value="KXG23777"/>
    <property type="gene ID" value="SORBI_3008G139200"/>
</dbReference>
<dbReference type="Proteomes" id="UP000000768">
    <property type="component" value="Chromosome 8"/>
</dbReference>
<sequence length="68" mass="7399">MQAPDLVDTGAWTPAWSCSMGVKHGLRCARVARHALSPWLSITPQSPPALPDLCGAPWTWKRMNSSPT</sequence>
<dbReference type="AlphaFoldDB" id="A0A1B6PDS3"/>
<gene>
    <name evidence="1" type="ORF">SORBI_3008G139200</name>
</gene>
<proteinExistence type="predicted"/>
<accession>A0A1B6PDS3</accession>
<reference evidence="2" key="2">
    <citation type="journal article" date="2018" name="Plant J.">
        <title>The Sorghum bicolor reference genome: improved assembly, gene annotations, a transcriptome atlas, and signatures of genome organization.</title>
        <authorList>
            <person name="McCormick R.F."/>
            <person name="Truong S.K."/>
            <person name="Sreedasyam A."/>
            <person name="Jenkins J."/>
            <person name="Shu S."/>
            <person name="Sims D."/>
            <person name="Kennedy M."/>
            <person name="Amirebrahimi M."/>
            <person name="Weers B.D."/>
            <person name="McKinley B."/>
            <person name="Mattison A."/>
            <person name="Morishige D.T."/>
            <person name="Grimwood J."/>
            <person name="Schmutz J."/>
            <person name="Mullet J.E."/>
        </authorList>
    </citation>
    <scope>NUCLEOTIDE SEQUENCE [LARGE SCALE GENOMIC DNA]</scope>
    <source>
        <strain evidence="2">cv. BTx623</strain>
    </source>
</reference>